<evidence type="ECO:0000313" key="2">
    <source>
        <dbReference type="EMBL" id="CAE0412588.1"/>
    </source>
</evidence>
<evidence type="ECO:0000256" key="1">
    <source>
        <dbReference type="SAM" id="Phobius"/>
    </source>
</evidence>
<gene>
    <name evidence="2" type="ORF">ACOF00016_LOCUS9850</name>
</gene>
<keyword evidence="1" id="KW-0812">Transmembrane</keyword>
<feature type="transmembrane region" description="Helical" evidence="1">
    <location>
        <begin position="132"/>
        <end position="150"/>
    </location>
</feature>
<feature type="transmembrane region" description="Helical" evidence="1">
    <location>
        <begin position="91"/>
        <end position="112"/>
    </location>
</feature>
<proteinExistence type="predicted"/>
<reference evidence="2" key="1">
    <citation type="submission" date="2021-01" db="EMBL/GenBank/DDBJ databases">
        <authorList>
            <person name="Corre E."/>
            <person name="Pelletier E."/>
            <person name="Niang G."/>
            <person name="Scheremetjew M."/>
            <person name="Finn R."/>
            <person name="Kale V."/>
            <person name="Holt S."/>
            <person name="Cochrane G."/>
            <person name="Meng A."/>
            <person name="Brown T."/>
            <person name="Cohen L."/>
        </authorList>
    </citation>
    <scope>NUCLEOTIDE SEQUENCE</scope>
    <source>
        <strain evidence="2">CCMP127</strain>
    </source>
</reference>
<dbReference type="EMBL" id="HBIM01011974">
    <property type="protein sequence ID" value="CAE0412588.1"/>
    <property type="molecule type" value="Transcribed_RNA"/>
</dbReference>
<sequence length="169" mass="18658">MVPVNPMYYLQHAWDNTNSAWGKAAIVLFYSFVWIQILWAVQILIVPLAGFGCFVNEGTDTEVLLMSGMLRELNVFTIGFFLYSDRGGIKVWNVGMVFAVYLVFVIVWLSSFGSSFVEHYPSCKDVNTGWNNVAWVTLVWATLAFVAAFMDDGMGQGSGAGGESAPLLS</sequence>
<name>A0A7S3LA60_9STRA</name>
<feature type="transmembrane region" description="Helical" evidence="1">
    <location>
        <begin position="63"/>
        <end position="84"/>
    </location>
</feature>
<dbReference type="AlphaFoldDB" id="A0A7S3LA60"/>
<keyword evidence="1" id="KW-0472">Membrane</keyword>
<keyword evidence="1" id="KW-1133">Transmembrane helix</keyword>
<protein>
    <submittedName>
        <fullName evidence="2">Uncharacterized protein</fullName>
    </submittedName>
</protein>
<organism evidence="2">
    <name type="scientific">Amphora coffeiformis</name>
    <dbReference type="NCBI Taxonomy" id="265554"/>
    <lineage>
        <taxon>Eukaryota</taxon>
        <taxon>Sar</taxon>
        <taxon>Stramenopiles</taxon>
        <taxon>Ochrophyta</taxon>
        <taxon>Bacillariophyta</taxon>
        <taxon>Bacillariophyceae</taxon>
        <taxon>Bacillariophycidae</taxon>
        <taxon>Thalassiophysales</taxon>
        <taxon>Catenulaceae</taxon>
        <taxon>Amphora</taxon>
    </lineage>
</organism>
<feature type="transmembrane region" description="Helical" evidence="1">
    <location>
        <begin position="27"/>
        <end position="51"/>
    </location>
</feature>
<accession>A0A7S3LA60</accession>